<feature type="compositionally biased region" description="Low complexity" evidence="1">
    <location>
        <begin position="255"/>
        <end position="275"/>
    </location>
</feature>
<organism evidence="2">
    <name type="scientific">Chromera velia CCMP2878</name>
    <dbReference type="NCBI Taxonomy" id="1169474"/>
    <lineage>
        <taxon>Eukaryota</taxon>
        <taxon>Sar</taxon>
        <taxon>Alveolata</taxon>
        <taxon>Colpodellida</taxon>
        <taxon>Chromeraceae</taxon>
        <taxon>Chromera</taxon>
    </lineage>
</organism>
<feature type="compositionally biased region" description="Gly residues" evidence="1">
    <location>
        <begin position="324"/>
        <end position="333"/>
    </location>
</feature>
<evidence type="ECO:0000313" key="2">
    <source>
        <dbReference type="EMBL" id="CEM10042.1"/>
    </source>
</evidence>
<feature type="compositionally biased region" description="Acidic residues" evidence="1">
    <location>
        <begin position="1052"/>
        <end position="1063"/>
    </location>
</feature>
<name>A0A0G4FAX3_9ALVE</name>
<reference evidence="2" key="1">
    <citation type="submission" date="2014-11" db="EMBL/GenBank/DDBJ databases">
        <authorList>
            <person name="Otto D Thomas"/>
            <person name="Naeem Raeece"/>
        </authorList>
    </citation>
    <scope>NUCLEOTIDE SEQUENCE</scope>
</reference>
<gene>
    <name evidence="2" type="ORF">Cvel_16068</name>
</gene>
<feature type="compositionally biased region" description="Basic and acidic residues" evidence="1">
    <location>
        <begin position="833"/>
        <end position="855"/>
    </location>
</feature>
<feature type="compositionally biased region" description="Pro residues" evidence="1">
    <location>
        <begin position="390"/>
        <end position="405"/>
    </location>
</feature>
<protein>
    <submittedName>
        <fullName evidence="2">Uncharacterized protein</fullName>
    </submittedName>
</protein>
<accession>A0A0G4FAX3</accession>
<feature type="compositionally biased region" description="Basic and acidic residues" evidence="1">
    <location>
        <begin position="182"/>
        <end position="193"/>
    </location>
</feature>
<sequence>MSDDGFEDGAATSEHRTYSWRELEATNQSCFVIVGNAPETGLQAEEKMLPGGELLRKRSLAADGSTLLYQFRDTRCAAVFRKAVDGNVRGRVPFEARFCHEEKAQHLFDECAELYQPHQQQQAHTGTAGRGSGGERKIRLERRPPTDAEELQQKERRMEEESNRRGRTRQSSRDDEEMEDVDRDRGTKRRVEMVHNLPSQQLPPEEKEDIPLFPPVGGGGRPFPSPSAAEENDEVKVVRQVSSSGGSTGRIRLMTAAAAAAAAAAAESAATTSTTPDGKGVQQMKGKREREEQEEDENDEGPPSRSKGGVVLRPNPKVAAAAAAGGGGGGGQGRVRLVGNGSSPSPSPSPSPVEIQMDERETPSGMTVRSLPPPRVQPEASPSGLTARSLPPPRVQPQAPAPPRVRPLLRSREERERERGRAEEGEVAGSEKGKDRGGGGESPRVLKRRRQEEREDRGEEFPEGRGQRKDEMMEFNFGVLREKEREIDRGARDGGMRGEFVRQKAPPLQPDHSVSNLTGMGDKHVIDIDSPPPTFVGAAGPIVIEDDSHDSRPLPFPFIQRTCLANTGKRPFGAEHLNTEQKRKEHRGLKESNEVFQMMKERFYRTQTEPRILWKPLTAEEQRERARDRKSRLGNWRDIQLFDMKRDQADRERRWGPVANELLKASVPIDALSICLPDPQFFDVFPELSHWKQALDPCTLRFKEIKQQRLAAATAAAAGSAGGGAQVPPISGQSPFSMSEQQRVVLRGDGGRPGDVSAASGPSGGHEQVFLQPQPGSRRASVHTSAASSQAAFFPPPRILGASQASSLNGSDVVVVDRSRAPPRGMHPVPHPPQRDRDSPSAGVHQERESQRETPEAEAAEEEGSQARPLAPMILPRPGGALQAPGIPGRVPPLLRSRDARLQDKERAAGDDGREEGELCGGDETEEGGEGEETPSNALPLRAAEKGREDREEGEEVIDLEAENFDCGEETFPERGGGGEEEGEATEGWDADGDRERDSASAREKEEEEKLQENPVGDGLKKDGGEQEAETESVPLQAYPSENGGEAGGTWGDDEAELVDYDL</sequence>
<feature type="region of interest" description="Disordered" evidence="1">
    <location>
        <begin position="746"/>
        <end position="784"/>
    </location>
</feature>
<evidence type="ECO:0000256" key="1">
    <source>
        <dbReference type="SAM" id="MobiDB-lite"/>
    </source>
</evidence>
<feature type="compositionally biased region" description="Basic and acidic residues" evidence="1">
    <location>
        <begin position="896"/>
        <end position="912"/>
    </location>
</feature>
<feature type="compositionally biased region" description="Acidic residues" evidence="1">
    <location>
        <begin position="921"/>
        <end position="933"/>
    </location>
</feature>
<dbReference type="VEuPathDB" id="CryptoDB:Cvel_16068"/>
<dbReference type="EMBL" id="CDMZ01000245">
    <property type="protein sequence ID" value="CEM10042.1"/>
    <property type="molecule type" value="Genomic_DNA"/>
</dbReference>
<feature type="compositionally biased region" description="Basic and acidic residues" evidence="1">
    <location>
        <begin position="410"/>
        <end position="438"/>
    </location>
</feature>
<feature type="region of interest" description="Disordered" evidence="1">
    <location>
        <begin position="819"/>
        <end position="1063"/>
    </location>
</feature>
<feature type="region of interest" description="Disordered" evidence="1">
    <location>
        <begin position="118"/>
        <end position="473"/>
    </location>
</feature>
<feature type="compositionally biased region" description="Basic and acidic residues" evidence="1">
    <location>
        <begin position="450"/>
        <end position="472"/>
    </location>
</feature>
<proteinExistence type="predicted"/>
<feature type="compositionally biased region" description="Acidic residues" evidence="1">
    <location>
        <begin position="979"/>
        <end position="991"/>
    </location>
</feature>
<feature type="compositionally biased region" description="Acidic residues" evidence="1">
    <location>
        <begin position="952"/>
        <end position="971"/>
    </location>
</feature>
<feature type="compositionally biased region" description="Basic and acidic residues" evidence="1">
    <location>
        <begin position="133"/>
        <end position="164"/>
    </location>
</feature>
<dbReference type="AlphaFoldDB" id="A0A0G4FAX3"/>
<feature type="compositionally biased region" description="Basic and acidic residues" evidence="1">
    <location>
        <begin position="992"/>
        <end position="1005"/>
    </location>
</feature>